<gene>
    <name evidence="1" type="ORF">SAMN05421774_10584</name>
</gene>
<sequence length="131" mass="13427">MTTDPVRSEADDAGLTALFAAARAAEPPVPDALMRRVLADAAAHRPAMPPRAVAPAPQRRGWVVALLEMLGGRGAVAGLAAAGLAGIWIGFVQPVDLGVALSLSSAEAVELYPADIEQWADLVAPETVPEG</sequence>
<accession>A0A1N7P9Y8</accession>
<dbReference type="Proteomes" id="UP000186141">
    <property type="component" value="Unassembled WGS sequence"/>
</dbReference>
<protein>
    <recommendedName>
        <fullName evidence="3">Dihydroorotate dehydrogenase</fullName>
    </recommendedName>
</protein>
<name>A0A1N7P9Y8_9RHOB</name>
<dbReference type="EMBL" id="FTOT01000005">
    <property type="protein sequence ID" value="SIT07336.1"/>
    <property type="molecule type" value="Genomic_DNA"/>
</dbReference>
<evidence type="ECO:0000313" key="2">
    <source>
        <dbReference type="Proteomes" id="UP000186141"/>
    </source>
</evidence>
<keyword evidence="2" id="KW-1185">Reference proteome</keyword>
<dbReference type="AlphaFoldDB" id="A0A1N7P9Y8"/>
<reference evidence="1 2" key="1">
    <citation type="submission" date="2017-01" db="EMBL/GenBank/DDBJ databases">
        <authorList>
            <person name="Mah S.A."/>
            <person name="Swanson W.J."/>
            <person name="Moy G.W."/>
            <person name="Vacquier V.D."/>
        </authorList>
    </citation>
    <scope>NUCLEOTIDE SEQUENCE [LARGE SCALE GENOMIC DNA]</scope>
    <source>
        <strain evidence="1 2">DSM 26375</strain>
    </source>
</reference>
<dbReference type="OrthoDB" id="9967024at2"/>
<proteinExistence type="predicted"/>
<dbReference type="RefSeq" id="WP_076531898.1">
    <property type="nucleotide sequence ID" value="NZ_BMEH01000005.1"/>
</dbReference>
<organism evidence="1 2">
    <name type="scientific">Gemmobacter megaterium</name>
    <dbReference type="NCBI Taxonomy" id="1086013"/>
    <lineage>
        <taxon>Bacteria</taxon>
        <taxon>Pseudomonadati</taxon>
        <taxon>Pseudomonadota</taxon>
        <taxon>Alphaproteobacteria</taxon>
        <taxon>Rhodobacterales</taxon>
        <taxon>Paracoccaceae</taxon>
        <taxon>Gemmobacter</taxon>
    </lineage>
</organism>
<evidence type="ECO:0008006" key="3">
    <source>
        <dbReference type="Google" id="ProtNLM"/>
    </source>
</evidence>
<dbReference type="STRING" id="1086013.SAMN05421774_10584"/>
<evidence type="ECO:0000313" key="1">
    <source>
        <dbReference type="EMBL" id="SIT07336.1"/>
    </source>
</evidence>